<feature type="non-terminal residue" evidence="1">
    <location>
        <position position="1"/>
    </location>
</feature>
<proteinExistence type="predicted"/>
<gene>
    <name evidence="1" type="ORF">TSPGSL018_29925</name>
</gene>
<reference evidence="1" key="1">
    <citation type="submission" date="2014-05" db="EMBL/GenBank/DDBJ databases">
        <title>The transcriptome of the halophilic microalga Tetraselmis sp. GSL018 isolated from the Great Salt Lake, Utah.</title>
        <authorList>
            <person name="Jinkerson R.E."/>
            <person name="D'Adamo S."/>
            <person name="Posewitz M.C."/>
        </authorList>
    </citation>
    <scope>NUCLEOTIDE SEQUENCE</scope>
    <source>
        <strain evidence="1">GSL018</strain>
    </source>
</reference>
<dbReference type="AlphaFoldDB" id="A0A061RM01"/>
<feature type="non-terminal residue" evidence="1">
    <location>
        <position position="77"/>
    </location>
</feature>
<name>A0A061RM01_9CHLO</name>
<evidence type="ECO:0000313" key="1">
    <source>
        <dbReference type="EMBL" id="JAC73023.1"/>
    </source>
</evidence>
<dbReference type="EMBL" id="GBEZ01012911">
    <property type="protein sequence ID" value="JAC73023.1"/>
    <property type="molecule type" value="Transcribed_RNA"/>
</dbReference>
<organism evidence="1">
    <name type="scientific">Tetraselmis sp. GSL018</name>
    <dbReference type="NCBI Taxonomy" id="582737"/>
    <lineage>
        <taxon>Eukaryota</taxon>
        <taxon>Viridiplantae</taxon>
        <taxon>Chlorophyta</taxon>
        <taxon>core chlorophytes</taxon>
        <taxon>Chlorodendrophyceae</taxon>
        <taxon>Chlorodendrales</taxon>
        <taxon>Chlorodendraceae</taxon>
        <taxon>Tetraselmis</taxon>
    </lineage>
</organism>
<sequence length="77" mass="8693">NWDSTGLQPLPAVAGSADLDPNVRAMLVLDRRPALKFGGFRPPKGRLERRIITAQYMMEFQREQEKKGRGRSKGTSH</sequence>
<accession>A0A061RM01</accession>
<protein>
    <submittedName>
        <fullName evidence="1">Uncharacterized protein</fullName>
    </submittedName>
</protein>